<protein>
    <recommendedName>
        <fullName evidence="2 8">Shikimate dehydrogenase (NADP(+))</fullName>
        <shortName evidence="8">SDH</shortName>
        <ecNumber evidence="2 8">1.1.1.25</ecNumber>
    </recommendedName>
</protein>
<dbReference type="GO" id="GO:0019632">
    <property type="term" value="P:shikimate metabolic process"/>
    <property type="evidence" value="ECO:0007669"/>
    <property type="project" value="InterPro"/>
</dbReference>
<evidence type="ECO:0000256" key="2">
    <source>
        <dbReference type="ARBA" id="ARBA00012962"/>
    </source>
</evidence>
<dbReference type="InterPro" id="IPR041121">
    <property type="entry name" value="SDH_C"/>
</dbReference>
<dbReference type="GO" id="GO:0004764">
    <property type="term" value="F:shikimate 3-dehydrogenase (NADP+) activity"/>
    <property type="evidence" value="ECO:0007669"/>
    <property type="project" value="UniProtKB-UniRule"/>
</dbReference>
<feature type="domain" description="SDH C-terminal" evidence="11">
    <location>
        <begin position="254"/>
        <end position="281"/>
    </location>
</feature>
<feature type="binding site" evidence="8">
    <location>
        <position position="259"/>
    </location>
    <ligand>
        <name>shikimate</name>
        <dbReference type="ChEBI" id="CHEBI:36208"/>
    </ligand>
</feature>
<feature type="domain" description="Shikimate dehydrogenase substrate binding N-terminal" evidence="10">
    <location>
        <begin position="11"/>
        <end position="93"/>
    </location>
</feature>
<dbReference type="EMBL" id="DTFV01000100">
    <property type="protein sequence ID" value="HGI31006.1"/>
    <property type="molecule type" value="Genomic_DNA"/>
</dbReference>
<dbReference type="InterPro" id="IPR006151">
    <property type="entry name" value="Shikm_DH/Glu-tRNA_Rdtase"/>
</dbReference>
<dbReference type="Pfam" id="PF18317">
    <property type="entry name" value="SDH_C"/>
    <property type="match status" value="1"/>
</dbReference>
<keyword evidence="5 8" id="KW-0560">Oxidoreductase</keyword>
<evidence type="ECO:0000256" key="3">
    <source>
        <dbReference type="ARBA" id="ARBA00022605"/>
    </source>
</evidence>
<dbReference type="Pfam" id="PF08501">
    <property type="entry name" value="Shikimate_dh_N"/>
    <property type="match status" value="1"/>
</dbReference>
<dbReference type="GO" id="GO:0050661">
    <property type="term" value="F:NADP binding"/>
    <property type="evidence" value="ECO:0007669"/>
    <property type="project" value="InterPro"/>
</dbReference>
<comment type="catalytic activity">
    <reaction evidence="7 8">
        <text>shikimate + NADP(+) = 3-dehydroshikimate + NADPH + H(+)</text>
        <dbReference type="Rhea" id="RHEA:17737"/>
        <dbReference type="ChEBI" id="CHEBI:15378"/>
        <dbReference type="ChEBI" id="CHEBI:16630"/>
        <dbReference type="ChEBI" id="CHEBI:36208"/>
        <dbReference type="ChEBI" id="CHEBI:57783"/>
        <dbReference type="ChEBI" id="CHEBI:58349"/>
        <dbReference type="EC" id="1.1.1.25"/>
    </reaction>
</comment>
<dbReference type="Pfam" id="PF01488">
    <property type="entry name" value="Shikimate_DH"/>
    <property type="match status" value="1"/>
</dbReference>
<comment type="function">
    <text evidence="8">Involved in the biosynthesis of the chorismate, which leads to the biosynthesis of aromatic amino acids. Catalyzes the reversible NADPH linked reduction of 3-dehydroshikimate (DHSA) to yield shikimate (SA).</text>
</comment>
<feature type="binding site" evidence="8">
    <location>
        <position position="231"/>
    </location>
    <ligand>
        <name>shikimate</name>
        <dbReference type="ChEBI" id="CHEBI:36208"/>
    </ligand>
</feature>
<sequence length="284" mass="30917">MISASTKLLALIGHPVAHSLSPVFQNAALQYLRLPFVYLAFDIPEDRLEEAVRAFRVLGVLGFNVTVPHKEAICPLLDALEGEAKLLHSVNTVVARDGKFLGYNTDVYGFAKSLEEENVEVQGKTFLLFGAGGTARSVLFVLARKGVGKVLITNRTKSRAEALACWGKKTLGLSCEVLEWMGDRSLCEDAVPRLRSVSGIIHVTALGLSGEMPPVPWEFLPSLEVVCDVVYHREGTPLVQEARKRGLKGFDGKRMLLHQGARSFFLFTGVPAPLSVMEEALSGG</sequence>
<gene>
    <name evidence="8 12" type="primary">aroE</name>
    <name evidence="12" type="ORF">ENV30_06845</name>
</gene>
<dbReference type="EC" id="1.1.1.25" evidence="2 8"/>
<feature type="binding site" evidence="8">
    <location>
        <position position="106"/>
    </location>
    <ligand>
        <name>shikimate</name>
        <dbReference type="ChEBI" id="CHEBI:36208"/>
    </ligand>
</feature>
<feature type="binding site" evidence="8">
    <location>
        <begin position="19"/>
        <end position="21"/>
    </location>
    <ligand>
        <name>shikimate</name>
        <dbReference type="ChEBI" id="CHEBI:36208"/>
    </ligand>
</feature>
<dbReference type="UniPathway" id="UPA00053">
    <property type="reaction ID" value="UER00087"/>
</dbReference>
<evidence type="ECO:0000313" key="12">
    <source>
        <dbReference type="EMBL" id="HGI31006.1"/>
    </source>
</evidence>
<feature type="binding site" evidence="8">
    <location>
        <position position="91"/>
    </location>
    <ligand>
        <name>shikimate</name>
        <dbReference type="ChEBI" id="CHEBI:36208"/>
    </ligand>
</feature>
<evidence type="ECO:0000259" key="11">
    <source>
        <dbReference type="Pfam" id="PF18317"/>
    </source>
</evidence>
<dbReference type="InterPro" id="IPR013708">
    <property type="entry name" value="Shikimate_DH-bd_N"/>
</dbReference>
<dbReference type="NCBIfam" id="TIGR00507">
    <property type="entry name" value="aroE"/>
    <property type="match status" value="1"/>
</dbReference>
<dbReference type="SUPFAM" id="SSF51735">
    <property type="entry name" value="NAD(P)-binding Rossmann-fold domains"/>
    <property type="match status" value="1"/>
</dbReference>
<dbReference type="HAMAP" id="MF_00222">
    <property type="entry name" value="Shikimate_DH_AroE"/>
    <property type="match status" value="1"/>
</dbReference>
<dbReference type="InterPro" id="IPR011342">
    <property type="entry name" value="Shikimate_DH"/>
</dbReference>
<keyword evidence="6 8" id="KW-0057">Aromatic amino acid biosynthesis</keyword>
<evidence type="ECO:0000256" key="6">
    <source>
        <dbReference type="ARBA" id="ARBA00023141"/>
    </source>
</evidence>
<dbReference type="PANTHER" id="PTHR21089:SF1">
    <property type="entry name" value="BIFUNCTIONAL 3-DEHYDROQUINATE DEHYDRATASE_SHIKIMATE DEHYDROGENASE, CHLOROPLASTIC"/>
    <property type="match status" value="1"/>
</dbReference>
<feature type="domain" description="Quinate/shikimate 5-dehydrogenase/glutamyl-tRNA reductase" evidence="9">
    <location>
        <begin position="119"/>
        <end position="165"/>
    </location>
</feature>
<evidence type="ECO:0000256" key="8">
    <source>
        <dbReference type="HAMAP-Rule" id="MF_00222"/>
    </source>
</evidence>
<feature type="active site" description="Proton acceptor" evidence="8">
    <location>
        <position position="70"/>
    </location>
</feature>
<comment type="pathway">
    <text evidence="1 8">Metabolic intermediate biosynthesis; chorismate biosynthesis; chorismate from D-erythrose 4-phosphate and phosphoenolpyruvate: step 4/7.</text>
</comment>
<dbReference type="GO" id="GO:0005829">
    <property type="term" value="C:cytosol"/>
    <property type="evidence" value="ECO:0007669"/>
    <property type="project" value="TreeGrafter"/>
</dbReference>
<comment type="similarity">
    <text evidence="8">Belongs to the shikimate dehydrogenase family.</text>
</comment>
<evidence type="ECO:0000256" key="7">
    <source>
        <dbReference type="ARBA" id="ARBA00049442"/>
    </source>
</evidence>
<comment type="subunit">
    <text evidence="8">Homodimer.</text>
</comment>
<reference evidence="12" key="1">
    <citation type="journal article" date="2020" name="mSystems">
        <title>Genome- and Community-Level Interaction Insights into Carbon Utilization and Element Cycling Functions of Hydrothermarchaeota in Hydrothermal Sediment.</title>
        <authorList>
            <person name="Zhou Z."/>
            <person name="Liu Y."/>
            <person name="Xu W."/>
            <person name="Pan J."/>
            <person name="Luo Z.H."/>
            <person name="Li M."/>
        </authorList>
    </citation>
    <scope>NUCLEOTIDE SEQUENCE [LARGE SCALE GENOMIC DNA]</scope>
    <source>
        <strain evidence="12">SpSt-747</strain>
    </source>
</reference>
<feature type="binding site" evidence="8">
    <location>
        <position position="252"/>
    </location>
    <ligand>
        <name>NADP(+)</name>
        <dbReference type="ChEBI" id="CHEBI:58349"/>
    </ligand>
</feature>
<name>A0A7V3YHM9_9BACT</name>
<keyword evidence="4 8" id="KW-0521">NADP</keyword>
<dbReference type="InterPro" id="IPR046346">
    <property type="entry name" value="Aminoacid_DH-like_N_sf"/>
</dbReference>
<keyword evidence="3 8" id="KW-0028">Amino-acid biosynthesis</keyword>
<evidence type="ECO:0000256" key="1">
    <source>
        <dbReference type="ARBA" id="ARBA00004871"/>
    </source>
</evidence>
<dbReference type="GO" id="GO:0009423">
    <property type="term" value="P:chorismate biosynthetic process"/>
    <property type="evidence" value="ECO:0007669"/>
    <property type="project" value="UniProtKB-UniRule"/>
</dbReference>
<dbReference type="GO" id="GO:0009073">
    <property type="term" value="P:aromatic amino acid family biosynthetic process"/>
    <property type="evidence" value="ECO:0007669"/>
    <property type="project" value="UniProtKB-KW"/>
</dbReference>
<dbReference type="Gene3D" id="3.40.50.720">
    <property type="entry name" value="NAD(P)-binding Rossmann-like Domain"/>
    <property type="match status" value="1"/>
</dbReference>
<dbReference type="InterPro" id="IPR036291">
    <property type="entry name" value="NAD(P)-bd_dom_sf"/>
</dbReference>
<dbReference type="Gene3D" id="3.40.50.10860">
    <property type="entry name" value="Leucine Dehydrogenase, chain A, domain 1"/>
    <property type="match status" value="1"/>
</dbReference>
<dbReference type="SUPFAM" id="SSF53223">
    <property type="entry name" value="Aminoacid dehydrogenase-like, N-terminal domain"/>
    <property type="match status" value="1"/>
</dbReference>
<dbReference type="CDD" id="cd01065">
    <property type="entry name" value="NAD_bind_Shikimate_DH"/>
    <property type="match status" value="1"/>
</dbReference>
<dbReference type="PANTHER" id="PTHR21089">
    <property type="entry name" value="SHIKIMATE DEHYDROGENASE"/>
    <property type="match status" value="1"/>
</dbReference>
<organism evidence="12">
    <name type="scientific">Candidatus Caldatribacterium californiense</name>
    <dbReference type="NCBI Taxonomy" id="1454726"/>
    <lineage>
        <taxon>Bacteria</taxon>
        <taxon>Pseudomonadati</taxon>
        <taxon>Atribacterota</taxon>
        <taxon>Atribacteria</taxon>
        <taxon>Atribacterales</taxon>
        <taxon>Candidatus Caldatribacteriaceae</taxon>
        <taxon>Candidatus Caldatribacterium</taxon>
    </lineage>
</organism>
<comment type="caution">
    <text evidence="12">The sequence shown here is derived from an EMBL/GenBank/DDBJ whole genome shotgun (WGS) entry which is preliminary data.</text>
</comment>
<evidence type="ECO:0000256" key="5">
    <source>
        <dbReference type="ARBA" id="ARBA00023002"/>
    </source>
</evidence>
<feature type="binding site" evidence="8">
    <location>
        <begin position="154"/>
        <end position="159"/>
    </location>
    <ligand>
        <name>NADP(+)</name>
        <dbReference type="ChEBI" id="CHEBI:58349"/>
    </ligand>
</feature>
<evidence type="ECO:0000259" key="9">
    <source>
        <dbReference type="Pfam" id="PF01488"/>
    </source>
</evidence>
<feature type="binding site" evidence="8">
    <location>
        <position position="66"/>
    </location>
    <ligand>
        <name>shikimate</name>
        <dbReference type="ChEBI" id="CHEBI:36208"/>
    </ligand>
</feature>
<dbReference type="AlphaFoldDB" id="A0A7V3YHM9"/>
<dbReference type="GO" id="GO:0008652">
    <property type="term" value="P:amino acid biosynthetic process"/>
    <property type="evidence" value="ECO:0007669"/>
    <property type="project" value="UniProtKB-KW"/>
</dbReference>
<evidence type="ECO:0000259" key="10">
    <source>
        <dbReference type="Pfam" id="PF08501"/>
    </source>
</evidence>
<accession>A0A7V3YHM9</accession>
<comment type="caution">
    <text evidence="8">Lacks conserved residue(s) required for the propagation of feature annotation.</text>
</comment>
<dbReference type="InterPro" id="IPR022893">
    <property type="entry name" value="Shikimate_DH_fam"/>
</dbReference>
<proteinExistence type="inferred from homology"/>
<feature type="binding site" evidence="8">
    <location>
        <position position="229"/>
    </location>
    <ligand>
        <name>NADP(+)</name>
        <dbReference type="ChEBI" id="CHEBI:58349"/>
    </ligand>
</feature>
<evidence type="ECO:0000256" key="4">
    <source>
        <dbReference type="ARBA" id="ARBA00022857"/>
    </source>
</evidence>